<accession>A0A8W4FIN6</accession>
<keyword evidence="3" id="KW-0687">Ribonucleoprotein</keyword>
<evidence type="ECO:0000313" key="5">
    <source>
        <dbReference type="Ensembl" id="ENSSSCP00000079092.1"/>
    </source>
</evidence>
<dbReference type="AlphaFoldDB" id="A0A8W4FIN6"/>
<dbReference type="InterPro" id="IPR036948">
    <property type="entry name" value="Ribosomal_eL21_sf"/>
</dbReference>
<dbReference type="FunFam" id="2.30.30.70:FF:000001">
    <property type="entry name" value="60S ribosomal protein L21"/>
    <property type="match status" value="1"/>
</dbReference>
<reference evidence="5" key="3">
    <citation type="submission" date="2025-09" db="UniProtKB">
        <authorList>
            <consortium name="Ensembl"/>
        </authorList>
    </citation>
    <scope>IDENTIFICATION</scope>
</reference>
<dbReference type="InterPro" id="IPR008991">
    <property type="entry name" value="Translation_prot_SH3-like_sf"/>
</dbReference>
<protein>
    <recommendedName>
        <fullName evidence="4">60S ribosomal protein L21</fullName>
    </recommendedName>
</protein>
<organism evidence="5 6">
    <name type="scientific">Sus scrofa</name>
    <name type="common">Pig</name>
    <dbReference type="NCBI Taxonomy" id="9823"/>
    <lineage>
        <taxon>Eukaryota</taxon>
        <taxon>Metazoa</taxon>
        <taxon>Chordata</taxon>
        <taxon>Craniata</taxon>
        <taxon>Vertebrata</taxon>
        <taxon>Euteleostomi</taxon>
        <taxon>Mammalia</taxon>
        <taxon>Eutheria</taxon>
        <taxon>Laurasiatheria</taxon>
        <taxon>Artiodactyla</taxon>
        <taxon>Suina</taxon>
        <taxon>Suidae</taxon>
        <taxon>Sus</taxon>
    </lineage>
</organism>
<dbReference type="GO" id="GO:0003735">
    <property type="term" value="F:structural constituent of ribosome"/>
    <property type="evidence" value="ECO:0000318"/>
    <property type="project" value="GO_Central"/>
</dbReference>
<sequence length="88" mass="9850">MSNTKGKMKGPCCMFSRPFRKHGIVPSATKMCFYKKGDRTVDIEGMGTFQKEMPHKCNYSQIGRVYNVTQHAGGIAVNKQGQDSCQEN</sequence>
<evidence type="ECO:0000256" key="1">
    <source>
        <dbReference type="ARBA" id="ARBA00008427"/>
    </source>
</evidence>
<dbReference type="GO" id="GO:0031090">
    <property type="term" value="C:organelle membrane"/>
    <property type="evidence" value="ECO:0007669"/>
    <property type="project" value="UniProtKB-ARBA"/>
</dbReference>
<proteinExistence type="inferred from homology"/>
<dbReference type="Gene3D" id="2.30.30.70">
    <property type="entry name" value="Ribosomal protein L21"/>
    <property type="match status" value="1"/>
</dbReference>
<reference evidence="5" key="1">
    <citation type="journal article" date="2020" name="Gigascience">
        <title>An improved pig reference genome sequence to enable pig genetics and genomics research.</title>
        <authorList>
            <person name="Warr A."/>
            <person name="Affara N."/>
            <person name="Aken B."/>
            <person name="Beiki H."/>
            <person name="Bickhart D.M."/>
            <person name="Billis K."/>
            <person name="Chow W."/>
            <person name="Eory L."/>
            <person name="Finlayson H.A."/>
            <person name="Flicek P."/>
            <person name="Giron C.G."/>
            <person name="Griffin D.K."/>
            <person name="Hall R."/>
            <person name="Hannum G."/>
            <person name="Hourlier T."/>
            <person name="Howe K."/>
            <person name="Hume D.A."/>
            <person name="Izuogu O."/>
            <person name="Kim K."/>
            <person name="Koren S."/>
            <person name="Liu H."/>
            <person name="Manchanda N."/>
            <person name="Martin F.J."/>
            <person name="Nonneman D.J."/>
            <person name="O'Connor R.E."/>
            <person name="Phillippy A.M."/>
            <person name="Rohrer G.A."/>
            <person name="Rosen B.D."/>
            <person name="Rund L.A."/>
            <person name="Sargent C.A."/>
            <person name="Schook L.B."/>
            <person name="Schroeder S.G."/>
            <person name="Schwartz A.S."/>
            <person name="Skinner B.M."/>
            <person name="Talbot R."/>
            <person name="Tseng E."/>
            <person name="Tuggle C.K."/>
            <person name="Watson M."/>
            <person name="Smith T.P.L."/>
            <person name="Archibald A.L."/>
        </authorList>
    </citation>
    <scope>NUCLEOTIDE SEQUENCE [LARGE SCALE GENOMIC DNA]</scope>
    <source>
        <strain evidence="5">Duroc</strain>
    </source>
</reference>
<dbReference type="OMA" id="ENCKMGS"/>
<dbReference type="Ensembl" id="ENSSSCT00000104447.1">
    <property type="protein sequence ID" value="ENSSSCP00000079092.1"/>
    <property type="gene ID" value="ENSSSCG00000058234.1"/>
</dbReference>
<keyword evidence="2" id="KW-0689">Ribosomal protein</keyword>
<dbReference type="Pfam" id="PF01157">
    <property type="entry name" value="Ribosomal_L21e"/>
    <property type="match status" value="1"/>
</dbReference>
<dbReference type="InterPro" id="IPR001147">
    <property type="entry name" value="Ribosomal_eL21"/>
</dbReference>
<dbReference type="GeneTree" id="ENSGT00950000182922"/>
<dbReference type="SUPFAM" id="SSF50104">
    <property type="entry name" value="Translation proteins SH3-like domain"/>
    <property type="match status" value="1"/>
</dbReference>
<evidence type="ECO:0000256" key="4">
    <source>
        <dbReference type="ARBA" id="ARBA00035327"/>
    </source>
</evidence>
<dbReference type="GO" id="GO:0006412">
    <property type="term" value="P:translation"/>
    <property type="evidence" value="ECO:0007669"/>
    <property type="project" value="InterPro"/>
</dbReference>
<evidence type="ECO:0000256" key="3">
    <source>
        <dbReference type="ARBA" id="ARBA00023274"/>
    </source>
</evidence>
<dbReference type="GO" id="GO:0022625">
    <property type="term" value="C:cytosolic large ribosomal subunit"/>
    <property type="evidence" value="ECO:0000318"/>
    <property type="project" value="GO_Central"/>
</dbReference>
<evidence type="ECO:0000313" key="6">
    <source>
        <dbReference type="Proteomes" id="UP000008227"/>
    </source>
</evidence>
<name>A0A8W4FIN6_PIG</name>
<evidence type="ECO:0000256" key="2">
    <source>
        <dbReference type="ARBA" id="ARBA00022980"/>
    </source>
</evidence>
<reference evidence="5" key="2">
    <citation type="submission" date="2025-08" db="UniProtKB">
        <authorList>
            <consortium name="Ensembl"/>
        </authorList>
    </citation>
    <scope>IDENTIFICATION</scope>
</reference>
<dbReference type="PANTHER" id="PTHR20981">
    <property type="entry name" value="60S RIBOSOMAL PROTEIN L21"/>
    <property type="match status" value="1"/>
</dbReference>
<keyword evidence="6" id="KW-1185">Reference proteome</keyword>
<comment type="similarity">
    <text evidence="1">Belongs to the eukaryotic ribosomal protein eL21 family.</text>
</comment>
<dbReference type="Proteomes" id="UP000008227">
    <property type="component" value="Chromosome 13"/>
</dbReference>